<keyword evidence="4" id="KW-0342">GTP-binding</keyword>
<dbReference type="CDD" id="cd03713">
    <property type="entry name" value="EFG_mtEFG_C"/>
    <property type="match status" value="1"/>
</dbReference>
<dbReference type="OrthoDB" id="198619at2759"/>
<dbReference type="Pfam" id="PF00009">
    <property type="entry name" value="GTP_EFTU"/>
    <property type="match status" value="1"/>
</dbReference>
<dbReference type="GO" id="GO:0003924">
    <property type="term" value="F:GTPase activity"/>
    <property type="evidence" value="ECO:0007669"/>
    <property type="project" value="InterPro"/>
</dbReference>
<dbReference type="InterPro" id="IPR027417">
    <property type="entry name" value="P-loop_NTPase"/>
</dbReference>
<proteinExistence type="predicted"/>
<dbReference type="Gene3D" id="3.30.230.10">
    <property type="match status" value="1"/>
</dbReference>
<dbReference type="GO" id="GO:0005525">
    <property type="term" value="F:GTP binding"/>
    <property type="evidence" value="ECO:0007669"/>
    <property type="project" value="UniProtKB-KW"/>
</dbReference>
<evidence type="ECO:0000256" key="4">
    <source>
        <dbReference type="ARBA" id="ARBA00023134"/>
    </source>
</evidence>
<dbReference type="InterPro" id="IPR009022">
    <property type="entry name" value="EFG_III"/>
</dbReference>
<dbReference type="GO" id="GO:0032543">
    <property type="term" value="P:mitochondrial translation"/>
    <property type="evidence" value="ECO:0007669"/>
    <property type="project" value="TreeGrafter"/>
</dbReference>
<dbReference type="InterPro" id="IPR035649">
    <property type="entry name" value="EFG_V"/>
</dbReference>
<evidence type="ECO:0000259" key="5">
    <source>
        <dbReference type="PROSITE" id="PS51722"/>
    </source>
</evidence>
<dbReference type="PROSITE" id="PS00301">
    <property type="entry name" value="G_TR_1"/>
    <property type="match status" value="1"/>
</dbReference>
<evidence type="ECO:0000256" key="3">
    <source>
        <dbReference type="ARBA" id="ARBA00023128"/>
    </source>
</evidence>
<dbReference type="SUPFAM" id="SSF52540">
    <property type="entry name" value="P-loop containing nucleoside triphosphate hydrolases"/>
    <property type="match status" value="1"/>
</dbReference>
<dbReference type="Pfam" id="PF00679">
    <property type="entry name" value="EFG_C"/>
    <property type="match status" value="1"/>
</dbReference>
<protein>
    <recommendedName>
        <fullName evidence="5">Tr-type G domain-containing protein</fullName>
    </recommendedName>
</protein>
<dbReference type="Gene3D" id="3.40.50.300">
    <property type="entry name" value="P-loop containing nucleotide triphosphate hydrolases"/>
    <property type="match status" value="1"/>
</dbReference>
<dbReference type="InterPro" id="IPR031157">
    <property type="entry name" value="G_TR_CS"/>
</dbReference>
<evidence type="ECO:0000256" key="2">
    <source>
        <dbReference type="ARBA" id="ARBA00022917"/>
    </source>
</evidence>
<dbReference type="InterPro" id="IPR005225">
    <property type="entry name" value="Small_GTP-bd"/>
</dbReference>
<dbReference type="PROSITE" id="PS51722">
    <property type="entry name" value="G_TR_2"/>
    <property type="match status" value="1"/>
</dbReference>
<keyword evidence="7" id="KW-1185">Reference proteome</keyword>
<dbReference type="SUPFAM" id="SSF54980">
    <property type="entry name" value="EF-G C-terminal domain-like"/>
    <property type="match status" value="2"/>
</dbReference>
<dbReference type="FunFam" id="3.30.70.870:FF:000005">
    <property type="entry name" value="Ribosome-releasing factor 2, mitochondrial"/>
    <property type="match status" value="1"/>
</dbReference>
<keyword evidence="3" id="KW-0496">Mitochondrion</keyword>
<dbReference type="InterPro" id="IPR014721">
    <property type="entry name" value="Ribsml_uS5_D2-typ_fold_subgr"/>
</dbReference>
<dbReference type="NCBIfam" id="TIGR00231">
    <property type="entry name" value="small_GTP"/>
    <property type="match status" value="1"/>
</dbReference>
<organism evidence="6 7">
    <name type="scientific">Ceutorhynchus assimilis</name>
    <name type="common">cabbage seed weevil</name>
    <dbReference type="NCBI Taxonomy" id="467358"/>
    <lineage>
        <taxon>Eukaryota</taxon>
        <taxon>Metazoa</taxon>
        <taxon>Ecdysozoa</taxon>
        <taxon>Arthropoda</taxon>
        <taxon>Hexapoda</taxon>
        <taxon>Insecta</taxon>
        <taxon>Pterygota</taxon>
        <taxon>Neoptera</taxon>
        <taxon>Endopterygota</taxon>
        <taxon>Coleoptera</taxon>
        <taxon>Polyphaga</taxon>
        <taxon>Cucujiformia</taxon>
        <taxon>Curculionidae</taxon>
        <taxon>Ceutorhynchinae</taxon>
        <taxon>Ceutorhynchus</taxon>
    </lineage>
</organism>
<name>A0A9N9MFM9_9CUCU</name>
<dbReference type="Proteomes" id="UP001152799">
    <property type="component" value="Chromosome 10"/>
</dbReference>
<dbReference type="EMBL" id="OU892286">
    <property type="protein sequence ID" value="CAG9761363.1"/>
    <property type="molecule type" value="Genomic_DNA"/>
</dbReference>
<feature type="domain" description="Tr-type G" evidence="5">
    <location>
        <begin position="29"/>
        <end position="307"/>
    </location>
</feature>
<gene>
    <name evidence="6" type="ORF">CEUTPL_LOCUS2068</name>
</gene>
<dbReference type="Gene3D" id="2.40.30.10">
    <property type="entry name" value="Translation factors"/>
    <property type="match status" value="1"/>
</dbReference>
<keyword evidence="2" id="KW-0648">Protein biosynthesis</keyword>
<dbReference type="InterPro" id="IPR009000">
    <property type="entry name" value="Transl_B-barrel_sf"/>
</dbReference>
<evidence type="ECO:0000313" key="7">
    <source>
        <dbReference type="Proteomes" id="UP001152799"/>
    </source>
</evidence>
<dbReference type="CDD" id="cd01886">
    <property type="entry name" value="EF-G"/>
    <property type="match status" value="1"/>
</dbReference>
<dbReference type="InterPro" id="IPR020568">
    <property type="entry name" value="Ribosomal_Su5_D2-typ_SF"/>
</dbReference>
<dbReference type="InterPro" id="IPR053905">
    <property type="entry name" value="EF-G-like_DII"/>
</dbReference>
<dbReference type="InterPro" id="IPR041095">
    <property type="entry name" value="EFG_II"/>
</dbReference>
<dbReference type="SUPFAM" id="SSF54211">
    <property type="entry name" value="Ribosomal protein S5 domain 2-like"/>
    <property type="match status" value="1"/>
</dbReference>
<sequence length="708" mass="79097">MNFSKQFLSSYVKRRYISNLVKFPKDDINKIRNIGISAHIDAGKTTTTERMLYYAGLIDNMGEVHHGNTVTDYMEQERERGITITSAAVTFFWKQHQFNLIDTPGHIDFTMEVEQTLNVLDGVVVILDGSAGVEAQTLTVWRQADRYNIPRIVYVNKMDRGDADVRMCCTSIEKKLDVPAVLLQLPAIRDNKIYGIVDVLSLELIQYHNKDITKVQLSEKEYPMLFDEAQKARLKVIEQLTDYNDELANTVINSESFDNISSLDIIKALQKVTLDKVAIPVTLGSSYKNIGVQSLMDSIILYLPSPTSTKSTFEEHFGARAFKVTHDKQKGPLVFARIYNGTIKKGQKVFNAQKNESEQIGKVYVAYADDFKEMDSLSTGNIAVLSGLKKATSGDLLTTKKNISPSEFGINVKIPEPVFFCSIEPPSMASQNALDQALNELQREDPSLRVKYDGETGQTVLGGMGELHLEIIQNRILKEYKIPADLGPLQIAYREMPLQQLTDTLSIETRIGNHKNSVLIKLSLTPSKSDFFQLKFDKTSESASNIAGIFPKHLQAIKRGIEVGLAQGPKISSQIINVDVMLHWFEVGRGTSETIIASTVTQLVQKLIKESGTCILEPVMLLEIVTPSEYLSIVLSDLSRRRAAVNNVSIRGSSKIVTANTPLAELLGYSTDLRTITSGTATFTTEFFEYQQMTSLEEENAIRNVRGF</sequence>
<keyword evidence="1" id="KW-0547">Nucleotide-binding</keyword>
<dbReference type="GO" id="GO:0005759">
    <property type="term" value="C:mitochondrial matrix"/>
    <property type="evidence" value="ECO:0007669"/>
    <property type="project" value="UniProtKB-ARBA"/>
</dbReference>
<dbReference type="AlphaFoldDB" id="A0A9N9MFM9"/>
<dbReference type="GO" id="GO:0032790">
    <property type="term" value="P:ribosome disassembly"/>
    <property type="evidence" value="ECO:0007669"/>
    <property type="project" value="TreeGrafter"/>
</dbReference>
<dbReference type="PRINTS" id="PR00315">
    <property type="entry name" value="ELONGATNFCT"/>
</dbReference>
<dbReference type="InterPro" id="IPR000640">
    <property type="entry name" value="EFG_V-like"/>
</dbReference>
<evidence type="ECO:0000256" key="1">
    <source>
        <dbReference type="ARBA" id="ARBA00022741"/>
    </source>
</evidence>
<accession>A0A9N9MFM9</accession>
<dbReference type="InterPro" id="IPR000795">
    <property type="entry name" value="T_Tr_GTP-bd_dom"/>
</dbReference>
<dbReference type="Gene3D" id="3.30.70.240">
    <property type="match status" value="1"/>
</dbReference>
<dbReference type="FunFam" id="3.40.50.300:FF:000514">
    <property type="entry name" value="Ribosome-releasing factor 2, mitochondrial"/>
    <property type="match status" value="1"/>
</dbReference>
<dbReference type="FunFam" id="3.30.70.240:FF:000001">
    <property type="entry name" value="Elongation factor G"/>
    <property type="match status" value="1"/>
</dbReference>
<dbReference type="Pfam" id="PF22042">
    <property type="entry name" value="EF-G_D2"/>
    <property type="match status" value="1"/>
</dbReference>
<dbReference type="SUPFAM" id="SSF50447">
    <property type="entry name" value="Translation proteins"/>
    <property type="match status" value="1"/>
</dbReference>
<dbReference type="PANTHER" id="PTHR43261:SF1">
    <property type="entry name" value="RIBOSOME-RELEASING FACTOR 2, MITOCHONDRIAL"/>
    <property type="match status" value="1"/>
</dbReference>
<reference evidence="6" key="1">
    <citation type="submission" date="2022-01" db="EMBL/GenBank/DDBJ databases">
        <authorList>
            <person name="King R."/>
        </authorList>
    </citation>
    <scope>NUCLEOTIDE SEQUENCE</scope>
</reference>
<dbReference type="PANTHER" id="PTHR43261">
    <property type="entry name" value="TRANSLATION ELONGATION FACTOR G-RELATED"/>
    <property type="match status" value="1"/>
</dbReference>
<dbReference type="Gene3D" id="3.30.70.870">
    <property type="entry name" value="Elongation Factor G (Translational Gtpase), domain 3"/>
    <property type="match status" value="1"/>
</dbReference>
<dbReference type="CDD" id="cd16262">
    <property type="entry name" value="EFG_III"/>
    <property type="match status" value="1"/>
</dbReference>
<dbReference type="Pfam" id="PF14492">
    <property type="entry name" value="EFG_III"/>
    <property type="match status" value="1"/>
</dbReference>
<evidence type="ECO:0000313" key="6">
    <source>
        <dbReference type="EMBL" id="CAG9761363.1"/>
    </source>
</evidence>
<dbReference type="InterPro" id="IPR035647">
    <property type="entry name" value="EFG_III/V"/>
</dbReference>
<dbReference type="SMART" id="SM00838">
    <property type="entry name" value="EFG_C"/>
    <property type="match status" value="1"/>
</dbReference>